<name>A0AAV1Y2R9_LUPLU</name>
<comment type="caution">
    <text evidence="8">The sequence shown here is derived from an EMBL/GenBank/DDBJ whole genome shotgun (WGS) entry which is preliminary data.</text>
</comment>
<reference evidence="8 9" key="1">
    <citation type="submission" date="2024-03" db="EMBL/GenBank/DDBJ databases">
        <authorList>
            <person name="Martinez-Hernandez J."/>
        </authorList>
    </citation>
    <scope>NUCLEOTIDE SEQUENCE [LARGE SCALE GENOMIC DNA]</scope>
</reference>
<evidence type="ECO:0000256" key="1">
    <source>
        <dbReference type="ARBA" id="ARBA00008894"/>
    </source>
</evidence>
<feature type="domain" description="NB-ARC" evidence="6">
    <location>
        <begin position="70"/>
        <end position="231"/>
    </location>
</feature>
<evidence type="ECO:0000259" key="6">
    <source>
        <dbReference type="Pfam" id="PF00931"/>
    </source>
</evidence>
<dbReference type="Gene3D" id="3.40.50.300">
    <property type="entry name" value="P-loop containing nucleotide triphosphate hydrolases"/>
    <property type="match status" value="1"/>
</dbReference>
<evidence type="ECO:0000256" key="3">
    <source>
        <dbReference type="ARBA" id="ARBA00022821"/>
    </source>
</evidence>
<keyword evidence="3" id="KW-0611">Plant defense</keyword>
<evidence type="ECO:0000256" key="2">
    <source>
        <dbReference type="ARBA" id="ARBA00022741"/>
    </source>
</evidence>
<dbReference type="SUPFAM" id="SSF52058">
    <property type="entry name" value="L domain-like"/>
    <property type="match status" value="1"/>
</dbReference>
<dbReference type="Pfam" id="PF23247">
    <property type="entry name" value="LRR_RPS2"/>
    <property type="match status" value="3"/>
</dbReference>
<dbReference type="Gene3D" id="1.10.8.430">
    <property type="entry name" value="Helical domain of apoptotic protease-activating factors"/>
    <property type="match status" value="1"/>
</dbReference>
<keyword evidence="9" id="KW-1185">Reference proteome</keyword>
<feature type="compositionally biased region" description="Basic and acidic residues" evidence="5">
    <location>
        <begin position="829"/>
        <end position="839"/>
    </location>
</feature>
<evidence type="ECO:0000313" key="8">
    <source>
        <dbReference type="EMBL" id="CAL0328277.1"/>
    </source>
</evidence>
<dbReference type="InterPro" id="IPR057135">
    <property type="entry name" value="At4g27190-like_LRR"/>
</dbReference>
<dbReference type="Pfam" id="PF00931">
    <property type="entry name" value="NB-ARC"/>
    <property type="match status" value="1"/>
</dbReference>
<dbReference type="InterPro" id="IPR042197">
    <property type="entry name" value="Apaf_helical"/>
</dbReference>
<feature type="domain" description="Disease resistance protein At4g27190-like leucine-rich repeats" evidence="7">
    <location>
        <begin position="732"/>
        <end position="772"/>
    </location>
</feature>
<dbReference type="PANTHER" id="PTHR33463">
    <property type="entry name" value="NB-ARC DOMAIN-CONTAINING PROTEIN-RELATED"/>
    <property type="match status" value="1"/>
</dbReference>
<comment type="similarity">
    <text evidence="1">Belongs to the disease resistance NB-LRR family.</text>
</comment>
<proteinExistence type="inferred from homology"/>
<dbReference type="SUPFAM" id="SSF52540">
    <property type="entry name" value="P-loop containing nucleoside triphosphate hydrolases"/>
    <property type="match status" value="1"/>
</dbReference>
<accession>A0AAV1Y2R9</accession>
<feature type="region of interest" description="Disordered" evidence="5">
    <location>
        <begin position="820"/>
        <end position="847"/>
    </location>
</feature>
<evidence type="ECO:0000259" key="7">
    <source>
        <dbReference type="Pfam" id="PF23247"/>
    </source>
</evidence>
<evidence type="ECO:0000256" key="5">
    <source>
        <dbReference type="SAM" id="MobiDB-lite"/>
    </source>
</evidence>
<dbReference type="InterPro" id="IPR032675">
    <property type="entry name" value="LRR_dom_sf"/>
</dbReference>
<dbReference type="Proteomes" id="UP001497480">
    <property type="component" value="Unassembled WGS sequence"/>
</dbReference>
<dbReference type="GO" id="GO:0006952">
    <property type="term" value="P:defense response"/>
    <property type="evidence" value="ECO:0007669"/>
    <property type="project" value="UniProtKB-KW"/>
</dbReference>
<protein>
    <recommendedName>
        <fullName evidence="10">NB-ARC domain-containing protein</fullName>
    </recommendedName>
</protein>
<sequence length="1567" mass="178209">MSSIHGDKSNNNKGKLISRYLCGFFNHTVTVDDGIEKEHNVVAVVENAETPGLQSLHSEVFVHFKSRNLIYKQLLEAMEHNYMTGLYGIKGIGKTTLAKQVCLELQKSMKFGLVIFINVANKSSSDIKEIQDMIADKMGLSLKGKNEWERTETILNRLMNGDRTLLILDDVTENINTQELGFPSRTNSNMKCRVLVTSLDQIYFKPIGCQTSIQLHKLSKIEAWISFKNQAGIDHNSSEEMLNLGKQITDKCEGLPIIAAIASILKSRPLQVWEYTLSYLEYGRYNIKDWIKAFAFVNSHHDYLNITKAQRLYIVLSMFPTGVSIEFLTRLGMGLGIFGDVKKYYEVRSEVLRLKNILINFHVCFEDKRGYVQTNDLFLSLFRYNGLSLCNIRPHEKVVSEEKLHYLYYADLNAKEMEFDHISTGWYYDETKVAMLIINVKASNSVEISDAFFDKMTRLQVLSLSSNNLHPTHALKLPSSLQSLTNICSLLLSHWKFSDISILGELQSLDTLDFDDCLISEFPKEISTLKLRLLSLKRCQIERNNPFEVIERCLSLQELYYKDNEVSNNIDSVDEAEEIHQSGTFPTLNRYHLQGGEDESSISKCVCLPNIDALVSEATFKYLIKGAEIVHLKEIRGEWRNLIPDIVSSMNDVVELSLESCSKVECLINTTKHDKSQVVSSFSRLVELKLKSMDNLTQLCSGDHPYDFFKSLNRLSIEHCAHFQGILFKSKVNLCNLKSVNIFHCQDLTSLFMLSTAQSLGALEELRIRECKLLTDIVEDENDDHKSNGLIFPKLETLEIEGCSNLFNISIEYYPLSTSRMKNSSPTIDSKENQQDPSKDHHHKGPMSSISQGLNILVVHNIKKLVLKDVDKIEYLFTLSTASSMMLEILIVESCNVLKHIIDIEDGSDRKKLEDVFKKIKEFSVSSCDQLECMFGKYNAAKDDQSYSEIHIHLPALEKLILQNLPKFSLYSITWTSLKEFVLVQCPYFIINPISDMMIHFHSRKLLTTTTKEDIREIYKHFFTLETLKIDGYEAESIFCVSGVQIIGQVSSLQELKVIDIECCSQLKEIVEEDKELGNVDSSQSHLCFPKLEKLVVYVCWELKRLMHASSVPNVVTIEIGLCPNLRVIFFPSNVNSPQPCFQNLEKLLVEDCKELKSLIRAYDVPNIKTITIVSCNYLQTMFPSSVLLCTSLRELKVIDIQHCSNLKEIIEEDKELGNVDSSQSHLRFPKLETLVINGCRELKCLMHASSVPNVVTIEIVACPILEGIFFPSSILRMDENLGNVNSPKPCFPKLEKLVVKECEELKSLILACDVPNIKTVMLEGCDALEVIFADSVSSCIPELMHLKIQKCDSLEKIFKEDKNSLRKPCFPKLQVLVVSNSYDLKGLIYVSNDAPNLELLIMIEVEEVEELIGGDGDDDILIAKIKVGLPKLKLVIFSKATFDENEKLQSLQLFVHNSPKQSLKETATFKETVEKLRELFDIELHELLENLPYDNKPESEVRLNQSETYTDKENEGSAMNIQDFKDGDLIGLFQSVKEDGDGQTNQPSISAITENNLVHLKDIDIF</sequence>
<dbReference type="PRINTS" id="PR00364">
    <property type="entry name" value="DISEASERSIST"/>
</dbReference>
<evidence type="ECO:0000313" key="9">
    <source>
        <dbReference type="Proteomes" id="UP001497480"/>
    </source>
</evidence>
<dbReference type="Gene3D" id="3.80.10.10">
    <property type="entry name" value="Ribonuclease Inhibitor"/>
    <property type="match status" value="4"/>
</dbReference>
<dbReference type="InterPro" id="IPR050905">
    <property type="entry name" value="Plant_NBS-LRR"/>
</dbReference>
<dbReference type="SUPFAM" id="SSF52047">
    <property type="entry name" value="RNI-like"/>
    <property type="match status" value="2"/>
</dbReference>
<dbReference type="GO" id="GO:0005524">
    <property type="term" value="F:ATP binding"/>
    <property type="evidence" value="ECO:0007669"/>
    <property type="project" value="UniProtKB-KW"/>
</dbReference>
<keyword evidence="2" id="KW-0547">Nucleotide-binding</keyword>
<dbReference type="InterPro" id="IPR027417">
    <property type="entry name" value="P-loop_NTPase"/>
</dbReference>
<organism evidence="8 9">
    <name type="scientific">Lupinus luteus</name>
    <name type="common">European yellow lupine</name>
    <dbReference type="NCBI Taxonomy" id="3873"/>
    <lineage>
        <taxon>Eukaryota</taxon>
        <taxon>Viridiplantae</taxon>
        <taxon>Streptophyta</taxon>
        <taxon>Embryophyta</taxon>
        <taxon>Tracheophyta</taxon>
        <taxon>Spermatophyta</taxon>
        <taxon>Magnoliopsida</taxon>
        <taxon>eudicotyledons</taxon>
        <taxon>Gunneridae</taxon>
        <taxon>Pentapetalae</taxon>
        <taxon>rosids</taxon>
        <taxon>fabids</taxon>
        <taxon>Fabales</taxon>
        <taxon>Fabaceae</taxon>
        <taxon>Papilionoideae</taxon>
        <taxon>50 kb inversion clade</taxon>
        <taxon>genistoids sensu lato</taxon>
        <taxon>core genistoids</taxon>
        <taxon>Genisteae</taxon>
        <taxon>Lupinus</taxon>
    </lineage>
</organism>
<feature type="domain" description="Disease resistance protein At4g27190-like leucine-rich repeats" evidence="7">
    <location>
        <begin position="1284"/>
        <end position="1408"/>
    </location>
</feature>
<evidence type="ECO:0000256" key="4">
    <source>
        <dbReference type="ARBA" id="ARBA00022840"/>
    </source>
</evidence>
<gene>
    <name evidence="8" type="ORF">LLUT_LOCUS29337</name>
</gene>
<feature type="domain" description="Disease resistance protein At4g27190-like leucine-rich repeats" evidence="7">
    <location>
        <begin position="1167"/>
        <end position="1277"/>
    </location>
</feature>
<dbReference type="GO" id="GO:0043531">
    <property type="term" value="F:ADP binding"/>
    <property type="evidence" value="ECO:0007669"/>
    <property type="project" value="InterPro"/>
</dbReference>
<dbReference type="PANTHER" id="PTHR33463:SF105">
    <property type="entry name" value="AND NB-ARC DOMAIN DISEASE RESISTANCE PROTEIN, PUTATIVE-RELATED"/>
    <property type="match status" value="1"/>
</dbReference>
<keyword evidence="4" id="KW-0067">ATP-binding</keyword>
<evidence type="ECO:0008006" key="10">
    <source>
        <dbReference type="Google" id="ProtNLM"/>
    </source>
</evidence>
<dbReference type="EMBL" id="CAXHTB010000021">
    <property type="protein sequence ID" value="CAL0328277.1"/>
    <property type="molecule type" value="Genomic_DNA"/>
</dbReference>
<dbReference type="InterPro" id="IPR002182">
    <property type="entry name" value="NB-ARC"/>
</dbReference>